<sequence length="33" mass="3360">MYDGSASNPGNITEISSVATATACNIVLVEDSE</sequence>
<reference evidence="1" key="1">
    <citation type="journal article" date="2021" name="Proc. Natl. Acad. Sci. U.S.A.">
        <title>A Catalog of Tens of Thousands of Viruses from Human Metagenomes Reveals Hidden Associations with Chronic Diseases.</title>
        <authorList>
            <person name="Tisza M.J."/>
            <person name="Buck C.B."/>
        </authorList>
    </citation>
    <scope>NUCLEOTIDE SEQUENCE</scope>
    <source>
        <strain evidence="1">Ct1Uu26</strain>
    </source>
</reference>
<evidence type="ECO:0000313" key="1">
    <source>
        <dbReference type="EMBL" id="DAE27499.1"/>
    </source>
</evidence>
<organism evidence="1">
    <name type="scientific">virus sp. ct1Uu26</name>
    <dbReference type="NCBI Taxonomy" id="2826789"/>
    <lineage>
        <taxon>Viruses</taxon>
    </lineage>
</organism>
<dbReference type="EMBL" id="BK015840">
    <property type="protein sequence ID" value="DAE27499.1"/>
    <property type="molecule type" value="Genomic_DNA"/>
</dbReference>
<name>A0A8S5R8J7_9VIRU</name>
<accession>A0A8S5R8J7</accession>
<proteinExistence type="predicted"/>
<protein>
    <submittedName>
        <fullName evidence="1">Uncharacterized protein</fullName>
    </submittedName>
</protein>